<sequence length="171" mass="19114">WGRVGEGENLNVFSDEFDRTGIIKKDTFENVMSEAEDIGVKAIAKLKADGRQPADDRVNKMIAALKTHGDARRYDQAQKIIKAFEGDMEKKGFTVAYTDPIERPPVPGYRKIDADQTISNNQGRAGFNDKVEKEVREYVSKYNSAGLSKSHVEAITKTQEIHKHLAEACKA</sequence>
<feature type="non-terminal residue" evidence="1">
    <location>
        <position position="1"/>
    </location>
</feature>
<reference evidence="2" key="1">
    <citation type="journal article" date="2018" name="Proc. Natl. Acad. Sci. U.S.A.">
        <title>Linking secondary metabolites to gene clusters through genome sequencing of six diverse Aspergillus species.</title>
        <authorList>
            <person name="Kaerboelling I."/>
            <person name="Vesth T.C."/>
            <person name="Frisvad J.C."/>
            <person name="Nybo J.L."/>
            <person name="Theobald S."/>
            <person name="Kuo A."/>
            <person name="Bowyer P."/>
            <person name="Matsuda Y."/>
            <person name="Mondo S."/>
            <person name="Lyhne E.K."/>
            <person name="Kogle M.E."/>
            <person name="Clum A."/>
            <person name="Lipzen A."/>
            <person name="Salamov A."/>
            <person name="Ngan C.Y."/>
            <person name="Daum C."/>
            <person name="Chiniquy J."/>
            <person name="Barry K."/>
            <person name="LaButti K."/>
            <person name="Haridas S."/>
            <person name="Simmons B.A."/>
            <person name="Magnuson J.K."/>
            <person name="Mortensen U.H."/>
            <person name="Larsen T.O."/>
            <person name="Grigoriev I.V."/>
            <person name="Baker S.E."/>
            <person name="Andersen M.R."/>
        </authorList>
    </citation>
    <scope>NUCLEOTIDE SEQUENCE [LARGE SCALE GENOMIC DNA]</scope>
    <source>
        <strain evidence="2">IBT 16806</strain>
    </source>
</reference>
<dbReference type="GeneID" id="36529602"/>
<accession>A0A2I1C8H2</accession>
<protein>
    <submittedName>
        <fullName evidence="1">Uncharacterized protein</fullName>
    </submittedName>
</protein>
<dbReference type="RefSeq" id="XP_024682543.1">
    <property type="nucleotide sequence ID" value="XM_024822276.1"/>
</dbReference>
<name>A0A2I1C8H2_ASPN1</name>
<evidence type="ECO:0000313" key="1">
    <source>
        <dbReference type="EMBL" id="PKX93948.1"/>
    </source>
</evidence>
<dbReference type="VEuPathDB" id="FungiDB:P174DRAFT_369356"/>
<gene>
    <name evidence="1" type="ORF">P174DRAFT_369356</name>
</gene>
<proteinExistence type="predicted"/>
<dbReference type="AlphaFoldDB" id="A0A2I1C8H2"/>
<evidence type="ECO:0000313" key="2">
    <source>
        <dbReference type="Proteomes" id="UP000234474"/>
    </source>
</evidence>
<dbReference type="Proteomes" id="UP000234474">
    <property type="component" value="Unassembled WGS sequence"/>
</dbReference>
<dbReference type="EMBL" id="MSZS01000004">
    <property type="protein sequence ID" value="PKX93948.1"/>
    <property type="molecule type" value="Genomic_DNA"/>
</dbReference>
<keyword evidence="2" id="KW-1185">Reference proteome</keyword>
<dbReference type="OrthoDB" id="4895973at2759"/>
<organism evidence="1 2">
    <name type="scientific">Aspergillus novofumigatus (strain IBT 16806)</name>
    <dbReference type="NCBI Taxonomy" id="1392255"/>
    <lineage>
        <taxon>Eukaryota</taxon>
        <taxon>Fungi</taxon>
        <taxon>Dikarya</taxon>
        <taxon>Ascomycota</taxon>
        <taxon>Pezizomycotina</taxon>
        <taxon>Eurotiomycetes</taxon>
        <taxon>Eurotiomycetidae</taxon>
        <taxon>Eurotiales</taxon>
        <taxon>Aspergillaceae</taxon>
        <taxon>Aspergillus</taxon>
        <taxon>Aspergillus subgen. Fumigati</taxon>
    </lineage>
</organism>
<comment type="caution">
    <text evidence="1">The sequence shown here is derived from an EMBL/GenBank/DDBJ whole genome shotgun (WGS) entry which is preliminary data.</text>
</comment>